<dbReference type="InterPro" id="IPR037066">
    <property type="entry name" value="Plug_dom_sf"/>
</dbReference>
<keyword evidence="3 11" id="KW-1134">Transmembrane beta strand</keyword>
<evidence type="ECO:0000256" key="5">
    <source>
        <dbReference type="ARBA" id="ARBA00022692"/>
    </source>
</evidence>
<keyword evidence="6" id="KW-0408">Iron</keyword>
<protein>
    <submittedName>
        <fullName evidence="15">TonB-dependent receptor</fullName>
    </submittedName>
</protein>
<dbReference type="PROSITE" id="PS52016">
    <property type="entry name" value="TONB_DEPENDENT_REC_3"/>
    <property type="match status" value="1"/>
</dbReference>
<evidence type="ECO:0000256" key="8">
    <source>
        <dbReference type="ARBA" id="ARBA00023077"/>
    </source>
</evidence>
<accession>A0ABV3Z0I2</accession>
<keyword evidence="16" id="KW-1185">Reference proteome</keyword>
<evidence type="ECO:0000259" key="14">
    <source>
        <dbReference type="Pfam" id="PF07715"/>
    </source>
</evidence>
<keyword evidence="9 11" id="KW-0472">Membrane</keyword>
<dbReference type="PANTHER" id="PTHR32552:SF81">
    <property type="entry name" value="TONB-DEPENDENT OUTER MEMBRANE RECEPTOR"/>
    <property type="match status" value="1"/>
</dbReference>
<evidence type="ECO:0000256" key="12">
    <source>
        <dbReference type="RuleBase" id="RU003357"/>
    </source>
</evidence>
<comment type="caution">
    <text evidence="15">The sequence shown here is derived from an EMBL/GenBank/DDBJ whole genome shotgun (WGS) entry which is preliminary data.</text>
</comment>
<gene>
    <name evidence="15" type="ORF">ABFZ84_01950</name>
</gene>
<evidence type="ECO:0000256" key="1">
    <source>
        <dbReference type="ARBA" id="ARBA00004571"/>
    </source>
</evidence>
<dbReference type="SUPFAM" id="SSF56935">
    <property type="entry name" value="Porins"/>
    <property type="match status" value="1"/>
</dbReference>
<dbReference type="Gene3D" id="2.40.170.20">
    <property type="entry name" value="TonB-dependent receptor, beta-barrel domain"/>
    <property type="match status" value="1"/>
</dbReference>
<evidence type="ECO:0000256" key="6">
    <source>
        <dbReference type="ARBA" id="ARBA00023004"/>
    </source>
</evidence>
<dbReference type="Gene3D" id="2.170.130.10">
    <property type="entry name" value="TonB-dependent receptor, plug domain"/>
    <property type="match status" value="1"/>
</dbReference>
<dbReference type="InterPro" id="IPR012910">
    <property type="entry name" value="Plug_dom"/>
</dbReference>
<keyword evidence="4" id="KW-0410">Iron transport</keyword>
<keyword evidence="2 11" id="KW-0813">Transport</keyword>
<dbReference type="InterPro" id="IPR000531">
    <property type="entry name" value="Beta-barrel_TonB"/>
</dbReference>
<feature type="domain" description="TonB-dependent receptor plug" evidence="14">
    <location>
        <begin position="72"/>
        <end position="184"/>
    </location>
</feature>
<proteinExistence type="inferred from homology"/>
<evidence type="ECO:0000256" key="4">
    <source>
        <dbReference type="ARBA" id="ARBA00022496"/>
    </source>
</evidence>
<name>A0ABV3Z0I2_9PROT</name>
<dbReference type="InterPro" id="IPR039426">
    <property type="entry name" value="TonB-dep_rcpt-like"/>
</dbReference>
<dbReference type="EMBL" id="JBEHZE010000001">
    <property type="protein sequence ID" value="MEX6632301.1"/>
    <property type="molecule type" value="Genomic_DNA"/>
</dbReference>
<sequence>MTTEGNKTKNLLSSRFGAGLRHLRGGLLLSACFSGAMMPVSSAVAQDEATGAQSTAGIEVITVTARRRAESLQDTPISMSAVTATGLEDRGIDTVTEIGDFTPNVKFNSSVPVSASNATAAIYVRGIGQNDYQLSADPGVGLYLDGVYISRGVGNVLDVLDVERIEILRGPQGTLFGRNTIGGAVSVVSKTPDENLGGTLALTTGRFDRFQAKGSINLPIAEGVYASLAGFYHTRDGHVEGVLAEAPDLGDTDQLAGRFALRLEPTSDLTIDISADGSRSRENSAPVVALTINENAPAAQAWNAAFSGAPGICTDTSNAARLSDQRCFNSQWALAPYQHGGTFTAISDAFTNGNPEPYRSGSDVNIWGVSGTVNWQATDALSIKSITAYRQVTGFWTRDSDHSPASIVQTNSDWTQDQFSQEVQLLGDFMDGRINWVLGGYYSNESGNHKDLVNIVDSIFLSGAVLDGESLAFFGQSTVEILPDLNLTAGVRWTQDEKTFDNANQYVVEAGFLTGSPFNPDGSGLQDGDPLMGPLGQTASIKDEAWTPMVSLSYRFSPEVMTYVSYSQGFKGGGFTQRVFPPFAFIPSFAPETSTTYEVGFKSDLFDRRMRVNGAIFQNDYDNLQITVNDPTLGFAPIIQNAAKAQIRGFELEMQSRPVGELSIEAGIGYLDAKYKSVDIRALSAGVDVDSKLQNAPKWTLSASASYDIEASGFGTFRPRVDWSYRSEVFNDAVNTPLLVQDGYHLLNASIAFEADDSDWGISFGVKNLTKEVYLGSGYVDDFGGLVEGVYGRPREWYLTAKYSY</sequence>
<evidence type="ECO:0000259" key="13">
    <source>
        <dbReference type="Pfam" id="PF00593"/>
    </source>
</evidence>
<keyword evidence="7" id="KW-0406">Ion transport</keyword>
<evidence type="ECO:0000256" key="10">
    <source>
        <dbReference type="ARBA" id="ARBA00023237"/>
    </source>
</evidence>
<evidence type="ECO:0000256" key="7">
    <source>
        <dbReference type="ARBA" id="ARBA00023065"/>
    </source>
</evidence>
<evidence type="ECO:0000256" key="2">
    <source>
        <dbReference type="ARBA" id="ARBA00022448"/>
    </source>
</evidence>
<organism evidence="15 16">
    <name type="scientific">Hyphococcus lacteus</name>
    <dbReference type="NCBI Taxonomy" id="3143536"/>
    <lineage>
        <taxon>Bacteria</taxon>
        <taxon>Pseudomonadati</taxon>
        <taxon>Pseudomonadota</taxon>
        <taxon>Alphaproteobacteria</taxon>
        <taxon>Parvularculales</taxon>
        <taxon>Parvularculaceae</taxon>
        <taxon>Hyphococcus</taxon>
    </lineage>
</organism>
<dbReference type="PANTHER" id="PTHR32552">
    <property type="entry name" value="FERRICHROME IRON RECEPTOR-RELATED"/>
    <property type="match status" value="1"/>
</dbReference>
<dbReference type="InterPro" id="IPR036942">
    <property type="entry name" value="Beta-barrel_TonB_sf"/>
</dbReference>
<evidence type="ECO:0000256" key="3">
    <source>
        <dbReference type="ARBA" id="ARBA00022452"/>
    </source>
</evidence>
<comment type="subcellular location">
    <subcellularLocation>
        <location evidence="1 11">Cell outer membrane</location>
        <topology evidence="1 11">Multi-pass membrane protein</topology>
    </subcellularLocation>
</comment>
<dbReference type="RefSeq" id="WP_369312227.1">
    <property type="nucleotide sequence ID" value="NZ_JBEHZE010000001.1"/>
</dbReference>
<dbReference type="Proteomes" id="UP001560685">
    <property type="component" value="Unassembled WGS sequence"/>
</dbReference>
<keyword evidence="15" id="KW-0675">Receptor</keyword>
<feature type="domain" description="TonB-dependent receptor-like beta-barrel" evidence="13">
    <location>
        <begin position="335"/>
        <end position="769"/>
    </location>
</feature>
<keyword evidence="10 11" id="KW-0998">Cell outer membrane</keyword>
<evidence type="ECO:0000313" key="15">
    <source>
        <dbReference type="EMBL" id="MEX6632301.1"/>
    </source>
</evidence>
<keyword evidence="5 11" id="KW-0812">Transmembrane</keyword>
<reference evidence="15 16" key="1">
    <citation type="submission" date="2024-05" db="EMBL/GenBank/DDBJ databases">
        <title>Three bacterial strains, DH-69, EH-24, and ECK-19 isolated from coastal sediments.</title>
        <authorList>
            <person name="Ye Y.-Q."/>
            <person name="Du Z.-J."/>
        </authorList>
    </citation>
    <scope>NUCLEOTIDE SEQUENCE [LARGE SCALE GENOMIC DNA]</scope>
    <source>
        <strain evidence="15 16">ECK-19</strain>
    </source>
</reference>
<evidence type="ECO:0000256" key="11">
    <source>
        <dbReference type="PROSITE-ProRule" id="PRU01360"/>
    </source>
</evidence>
<keyword evidence="8 12" id="KW-0798">TonB box</keyword>
<dbReference type="Pfam" id="PF07715">
    <property type="entry name" value="Plug"/>
    <property type="match status" value="1"/>
</dbReference>
<evidence type="ECO:0000313" key="16">
    <source>
        <dbReference type="Proteomes" id="UP001560685"/>
    </source>
</evidence>
<evidence type="ECO:0000256" key="9">
    <source>
        <dbReference type="ARBA" id="ARBA00023136"/>
    </source>
</evidence>
<comment type="similarity">
    <text evidence="11 12">Belongs to the TonB-dependent receptor family.</text>
</comment>
<dbReference type="CDD" id="cd01347">
    <property type="entry name" value="ligand_gated_channel"/>
    <property type="match status" value="1"/>
</dbReference>
<dbReference type="Pfam" id="PF00593">
    <property type="entry name" value="TonB_dep_Rec_b-barrel"/>
    <property type="match status" value="1"/>
</dbReference>